<dbReference type="PANTHER" id="PTHR43072:SF23">
    <property type="entry name" value="UPF0039 PROTEIN C11D3.02C"/>
    <property type="match status" value="1"/>
</dbReference>
<gene>
    <name evidence="4" type="ORF">A5630_20160</name>
</gene>
<evidence type="ECO:0000256" key="2">
    <source>
        <dbReference type="ARBA" id="ARBA00023315"/>
    </source>
</evidence>
<dbReference type="PROSITE" id="PS51186">
    <property type="entry name" value="GNAT"/>
    <property type="match status" value="1"/>
</dbReference>
<evidence type="ECO:0000313" key="5">
    <source>
        <dbReference type="Proteomes" id="UP000093898"/>
    </source>
</evidence>
<evidence type="ECO:0000259" key="3">
    <source>
        <dbReference type="PROSITE" id="PS51186"/>
    </source>
</evidence>
<dbReference type="InterPro" id="IPR016181">
    <property type="entry name" value="Acyl_CoA_acyltransferase"/>
</dbReference>
<dbReference type="SUPFAM" id="SSF55729">
    <property type="entry name" value="Acyl-CoA N-acyltransferases (Nat)"/>
    <property type="match status" value="1"/>
</dbReference>
<name>A0A1A3H3W3_MYCMU</name>
<dbReference type="AlphaFoldDB" id="A0A1A3H3W3"/>
<sequence length="164" mass="17525">MTTRTATTADLPAIADIYAHYVLNSVASFELEPPAADEWQARFAKVFAAGLPFLVVEREGKVAGYAYCLPWKSRPAYQGTVEDSIYLAPWATGQGAGKELLGALLDAARAVGVREVIAVIADSGDPSSVALHKKLGFDEAGRLRQVGHKHGRDIDTVLLQCSLG</sequence>
<accession>A0A1A3H3W3</accession>
<evidence type="ECO:0000256" key="1">
    <source>
        <dbReference type="ARBA" id="ARBA00022679"/>
    </source>
</evidence>
<organism evidence="4 5">
    <name type="scientific">Mycolicibacterium mucogenicum</name>
    <name type="common">Mycobacterium mucogenicum</name>
    <dbReference type="NCBI Taxonomy" id="56689"/>
    <lineage>
        <taxon>Bacteria</taxon>
        <taxon>Bacillati</taxon>
        <taxon>Actinomycetota</taxon>
        <taxon>Actinomycetes</taxon>
        <taxon>Mycobacteriales</taxon>
        <taxon>Mycobacteriaceae</taxon>
        <taxon>Mycolicibacterium</taxon>
    </lineage>
</organism>
<dbReference type="RefSeq" id="WP_064980516.1">
    <property type="nucleotide sequence ID" value="NZ_LZLC01000094.1"/>
</dbReference>
<evidence type="ECO:0000313" key="4">
    <source>
        <dbReference type="EMBL" id="OBJ42730.1"/>
    </source>
</evidence>
<feature type="domain" description="N-acetyltransferase" evidence="3">
    <location>
        <begin position="1"/>
        <end position="164"/>
    </location>
</feature>
<dbReference type="PANTHER" id="PTHR43072">
    <property type="entry name" value="N-ACETYLTRANSFERASE"/>
    <property type="match status" value="1"/>
</dbReference>
<proteinExistence type="predicted"/>
<dbReference type="InterPro" id="IPR000182">
    <property type="entry name" value="GNAT_dom"/>
</dbReference>
<keyword evidence="2" id="KW-0012">Acyltransferase</keyword>
<dbReference type="OrthoDB" id="3173333at2"/>
<dbReference type="CDD" id="cd04301">
    <property type="entry name" value="NAT_SF"/>
    <property type="match status" value="1"/>
</dbReference>
<dbReference type="GO" id="GO:0016747">
    <property type="term" value="F:acyltransferase activity, transferring groups other than amino-acyl groups"/>
    <property type="evidence" value="ECO:0007669"/>
    <property type="project" value="InterPro"/>
</dbReference>
<dbReference type="Proteomes" id="UP000093898">
    <property type="component" value="Unassembled WGS sequence"/>
</dbReference>
<dbReference type="EMBL" id="LZLC01000094">
    <property type="protein sequence ID" value="OBJ42730.1"/>
    <property type="molecule type" value="Genomic_DNA"/>
</dbReference>
<dbReference type="STRING" id="56689.GCA_001291445_00404"/>
<reference evidence="4 5" key="1">
    <citation type="submission" date="2016-06" db="EMBL/GenBank/DDBJ databases">
        <authorList>
            <person name="Kjaerup R.B."/>
            <person name="Dalgaard T.S."/>
            <person name="Juul-Madsen H.R."/>
        </authorList>
    </citation>
    <scope>NUCLEOTIDE SEQUENCE [LARGE SCALE GENOMIC DNA]</scope>
    <source>
        <strain evidence="4 5">1127319.6</strain>
    </source>
</reference>
<dbReference type="Pfam" id="PF00583">
    <property type="entry name" value="Acetyltransf_1"/>
    <property type="match status" value="1"/>
</dbReference>
<dbReference type="Gene3D" id="3.40.630.30">
    <property type="match status" value="1"/>
</dbReference>
<comment type="caution">
    <text evidence="4">The sequence shown here is derived from an EMBL/GenBank/DDBJ whole genome shotgun (WGS) entry which is preliminary data.</text>
</comment>
<protein>
    <submittedName>
        <fullName evidence="4">Acetyltransferase</fullName>
    </submittedName>
</protein>
<keyword evidence="1 4" id="KW-0808">Transferase</keyword>